<accession>A0A8J6PZT1</accession>
<dbReference type="Proteomes" id="UP000621516">
    <property type="component" value="Unassembled WGS sequence"/>
</dbReference>
<keyword evidence="3" id="KW-1185">Reference proteome</keyword>
<feature type="chain" id="PRO_5035320898" evidence="1">
    <location>
        <begin position="20"/>
        <end position="172"/>
    </location>
</feature>
<organism evidence="2 3">
    <name type="scientific">Aestuariibaculum marinum</name>
    <dbReference type="NCBI Taxonomy" id="2683592"/>
    <lineage>
        <taxon>Bacteria</taxon>
        <taxon>Pseudomonadati</taxon>
        <taxon>Bacteroidota</taxon>
        <taxon>Flavobacteriia</taxon>
        <taxon>Flavobacteriales</taxon>
        <taxon>Flavobacteriaceae</taxon>
    </lineage>
</organism>
<feature type="signal peptide" evidence="1">
    <location>
        <begin position="1"/>
        <end position="19"/>
    </location>
</feature>
<comment type="caution">
    <text evidence="2">The sequence shown here is derived from an EMBL/GenBank/DDBJ whole genome shotgun (WGS) entry which is preliminary data.</text>
</comment>
<sequence>MNRLLIFVFFLTFASSLFAQKNTINNDFNIDSVPANNLELELKNKLIKELENIDRSERDNLKIGFVSPIEDLKHENSYTFTIAVVYNLVTTEEGILNIGYNNATKPNSHRLVTEVSKVINKGKGYHIFNITAKVYDLHKIGKAFYIATNLSEYPHAQAWRPLASDRFILKVN</sequence>
<dbReference type="AlphaFoldDB" id="A0A8J6PZT1"/>
<evidence type="ECO:0000313" key="2">
    <source>
        <dbReference type="EMBL" id="MBD0823187.1"/>
    </source>
</evidence>
<name>A0A8J6PZT1_9FLAO</name>
<gene>
    <name evidence="2" type="ORF">ICJ85_04060</name>
</gene>
<evidence type="ECO:0000313" key="3">
    <source>
        <dbReference type="Proteomes" id="UP000621516"/>
    </source>
</evidence>
<reference evidence="2 3" key="1">
    <citation type="journal article" date="2018" name="J. Microbiol.">
        <title>Aestuariibaculum marinum sp. nov., a marine bacterium isolated from seawater in South Korea.</title>
        <authorList>
            <person name="Choi J."/>
            <person name="Lee D."/>
            <person name="Jang J.H."/>
            <person name="Cha S."/>
            <person name="Seo T."/>
        </authorList>
    </citation>
    <scope>NUCLEOTIDE SEQUENCE [LARGE SCALE GENOMIC DNA]</scope>
    <source>
        <strain evidence="2 3">IP7</strain>
    </source>
</reference>
<proteinExistence type="predicted"/>
<keyword evidence="1" id="KW-0732">Signal</keyword>
<dbReference type="RefSeq" id="WP_188222512.1">
    <property type="nucleotide sequence ID" value="NZ_JACVXD010000002.1"/>
</dbReference>
<evidence type="ECO:0000256" key="1">
    <source>
        <dbReference type="SAM" id="SignalP"/>
    </source>
</evidence>
<protein>
    <submittedName>
        <fullName evidence="2">Uncharacterized protein</fullName>
    </submittedName>
</protein>
<dbReference type="EMBL" id="JACVXD010000002">
    <property type="protein sequence ID" value="MBD0823187.1"/>
    <property type="molecule type" value="Genomic_DNA"/>
</dbReference>